<dbReference type="SUPFAM" id="SSF53474">
    <property type="entry name" value="alpha/beta-Hydrolases"/>
    <property type="match status" value="1"/>
</dbReference>
<organism evidence="4 5">
    <name type="scientific">Mycolicibacterium aubagnense</name>
    <dbReference type="NCBI Taxonomy" id="319707"/>
    <lineage>
        <taxon>Bacteria</taxon>
        <taxon>Bacillati</taxon>
        <taxon>Actinomycetota</taxon>
        <taxon>Actinomycetes</taxon>
        <taxon>Mycobacteriales</taxon>
        <taxon>Mycobacteriaceae</taxon>
        <taxon>Mycolicibacterium</taxon>
    </lineage>
</organism>
<evidence type="ECO:0000259" key="3">
    <source>
        <dbReference type="SMART" id="SM00939"/>
    </source>
</evidence>
<comment type="similarity">
    <text evidence="1">Belongs to the AB hydrolase superfamily.</text>
</comment>
<dbReference type="Gene3D" id="3.40.50.1820">
    <property type="entry name" value="alpha/beta hydrolase"/>
    <property type="match status" value="1"/>
</dbReference>
<evidence type="ECO:0000256" key="1">
    <source>
        <dbReference type="ARBA" id="ARBA00008645"/>
    </source>
</evidence>
<sequence>MLVANKQPKSALVATSTTPTPAITVNPTLFVTNGYIEGNTNAVDSNGLTLSYTVLSGPSQGGKLSFDPELAAGDFTYLPYATVVKSGTETFREMVSETTAFDATVQSIPLLGGVVPGLLVQLHQIPGLGAFLTPLIGASTIVNFTADPSALNTTGNPIAYTVKIKSFDGTLISTNFFPAAGLATGSTAPTILEGPGLGSDGITDPFSTTGIGDIPGLVPGVSTLRNAGYDVVSWDPRGEGASGGTLQLDNPNFEGKDVSAILDYLQLQPENNNRFGMVGGSYGGGIQLTTAATDHRIDAIVPGIAWNTLNESLYPSGAFKSSWATLLVLDLVEAGARINPQIYGGILTGLLTSYLTQSQQDLLTASGPGAAVSNIAAPTLLLQGTADGLFPLQQAVINEEALTAAGTPVKMVWFCGGHGVCLDPINQAAQTALLTQDTLAWLNQYVAQTGTAANAIPNFQWIDQAGNVYASSQFPNSASFQGTPLTASLTNGGIMPIIPIIGGAGPSPLVSGSFTADLVATATASPASNAINLEVSVPGGTEIVGAPTVTFNYSGLGNGRDIYAQIVDDQTGLVLGNIDTPVPVVLNGQTHTATVSLNDIAYTAAASGGQLTLQLVASATQYENFTSIGAIQVSNLSISLPTAGSGVATKESSVPAG</sequence>
<keyword evidence="5" id="KW-1185">Reference proteome</keyword>
<feature type="domain" description="Xaa-Pro dipeptidyl-peptidase C-terminal" evidence="3">
    <location>
        <begin position="439"/>
        <end position="648"/>
    </location>
</feature>
<evidence type="ECO:0000256" key="2">
    <source>
        <dbReference type="ARBA" id="ARBA00022801"/>
    </source>
</evidence>
<dbReference type="Proteomes" id="UP000465609">
    <property type="component" value="Chromosome"/>
</dbReference>
<protein>
    <recommendedName>
        <fullName evidence="3">Xaa-Pro dipeptidyl-peptidase C-terminal domain-containing protein</fullName>
    </recommendedName>
</protein>
<dbReference type="PANTHER" id="PTHR22946:SF9">
    <property type="entry name" value="POLYKETIDE TRANSFERASE AF380"/>
    <property type="match status" value="1"/>
</dbReference>
<keyword evidence="2" id="KW-0378">Hydrolase</keyword>
<proteinExistence type="inferred from homology"/>
<dbReference type="InterPro" id="IPR050261">
    <property type="entry name" value="FrsA_esterase"/>
</dbReference>
<evidence type="ECO:0000313" key="4">
    <source>
        <dbReference type="EMBL" id="BBX84011.1"/>
    </source>
</evidence>
<dbReference type="PANTHER" id="PTHR22946">
    <property type="entry name" value="DIENELACTONE HYDROLASE DOMAIN-CONTAINING PROTEIN-RELATED"/>
    <property type="match status" value="1"/>
</dbReference>
<gene>
    <name evidence="4" type="ORF">MAUB_18840</name>
</gene>
<dbReference type="InterPro" id="IPR029058">
    <property type="entry name" value="AB_hydrolase_fold"/>
</dbReference>
<reference evidence="4 5" key="1">
    <citation type="journal article" date="2019" name="Emerg. Microbes Infect.">
        <title>Comprehensive subspecies identification of 175 nontuberculous mycobacteria species based on 7547 genomic profiles.</title>
        <authorList>
            <person name="Matsumoto Y."/>
            <person name="Kinjo T."/>
            <person name="Motooka D."/>
            <person name="Nabeya D."/>
            <person name="Jung N."/>
            <person name="Uechi K."/>
            <person name="Horii T."/>
            <person name="Iida T."/>
            <person name="Fujita J."/>
            <person name="Nakamura S."/>
        </authorList>
    </citation>
    <scope>NUCLEOTIDE SEQUENCE [LARGE SCALE GENOMIC DNA]</scope>
    <source>
        <strain evidence="4 5">JCM 15296</strain>
    </source>
</reference>
<evidence type="ECO:0000313" key="5">
    <source>
        <dbReference type="Proteomes" id="UP000465609"/>
    </source>
</evidence>
<name>A0ABM7IBU2_9MYCO</name>
<dbReference type="InterPro" id="IPR013736">
    <property type="entry name" value="Xaa-Pro_dipept_C"/>
</dbReference>
<accession>A0ABM7IBU2</accession>
<dbReference type="EMBL" id="AP022577">
    <property type="protein sequence ID" value="BBX84011.1"/>
    <property type="molecule type" value="Genomic_DNA"/>
</dbReference>
<dbReference type="Pfam" id="PF02129">
    <property type="entry name" value="Peptidase_S15"/>
    <property type="match status" value="1"/>
</dbReference>
<dbReference type="SMART" id="SM00939">
    <property type="entry name" value="PepX_C"/>
    <property type="match status" value="1"/>
</dbReference>
<dbReference type="InterPro" id="IPR000383">
    <property type="entry name" value="Xaa-Pro-like_dom"/>
</dbReference>